<comment type="caution">
    <text evidence="1">The sequence shown here is derived from an EMBL/GenBank/DDBJ whole genome shotgun (WGS) entry which is preliminary data.</text>
</comment>
<dbReference type="EMBL" id="VSRR010085510">
    <property type="protein sequence ID" value="MPC90780.1"/>
    <property type="molecule type" value="Genomic_DNA"/>
</dbReference>
<dbReference type="Proteomes" id="UP000324222">
    <property type="component" value="Unassembled WGS sequence"/>
</dbReference>
<evidence type="ECO:0000313" key="2">
    <source>
        <dbReference type="Proteomes" id="UP000324222"/>
    </source>
</evidence>
<name>A0A5B7J1X4_PORTR</name>
<sequence length="86" mass="9572">MKIPLKTAITPITTIKTLENPNNFNYKPKNTLENPNNFTYTLSNNQNHTNTAQYNTKQQNTTQHSMAPGTGGVRAVGVQRLPCAVR</sequence>
<dbReference type="AlphaFoldDB" id="A0A5B7J1X4"/>
<evidence type="ECO:0000313" key="1">
    <source>
        <dbReference type="EMBL" id="MPC90780.1"/>
    </source>
</evidence>
<keyword evidence="2" id="KW-1185">Reference proteome</keyword>
<protein>
    <submittedName>
        <fullName evidence="1">Uncharacterized protein</fullName>
    </submittedName>
</protein>
<proteinExistence type="predicted"/>
<gene>
    <name evidence="1" type="ORF">E2C01_085780</name>
</gene>
<organism evidence="1 2">
    <name type="scientific">Portunus trituberculatus</name>
    <name type="common">Swimming crab</name>
    <name type="synonym">Neptunus trituberculatus</name>
    <dbReference type="NCBI Taxonomy" id="210409"/>
    <lineage>
        <taxon>Eukaryota</taxon>
        <taxon>Metazoa</taxon>
        <taxon>Ecdysozoa</taxon>
        <taxon>Arthropoda</taxon>
        <taxon>Crustacea</taxon>
        <taxon>Multicrustacea</taxon>
        <taxon>Malacostraca</taxon>
        <taxon>Eumalacostraca</taxon>
        <taxon>Eucarida</taxon>
        <taxon>Decapoda</taxon>
        <taxon>Pleocyemata</taxon>
        <taxon>Brachyura</taxon>
        <taxon>Eubrachyura</taxon>
        <taxon>Portunoidea</taxon>
        <taxon>Portunidae</taxon>
        <taxon>Portuninae</taxon>
        <taxon>Portunus</taxon>
    </lineage>
</organism>
<reference evidence="1 2" key="1">
    <citation type="submission" date="2019-05" db="EMBL/GenBank/DDBJ databases">
        <title>Another draft genome of Portunus trituberculatus and its Hox gene families provides insights of decapod evolution.</title>
        <authorList>
            <person name="Jeong J.-H."/>
            <person name="Song I."/>
            <person name="Kim S."/>
            <person name="Choi T."/>
            <person name="Kim D."/>
            <person name="Ryu S."/>
            <person name="Kim W."/>
        </authorList>
    </citation>
    <scope>NUCLEOTIDE SEQUENCE [LARGE SCALE GENOMIC DNA]</scope>
    <source>
        <tissue evidence="1">Muscle</tissue>
    </source>
</reference>
<accession>A0A5B7J1X4</accession>